<evidence type="ECO:0000313" key="1">
    <source>
        <dbReference type="EMBL" id="MBW4659474.1"/>
    </source>
</evidence>
<name>A0A951QBD9_9CYAN</name>
<gene>
    <name evidence="1" type="ORF">KME15_12430</name>
</gene>
<accession>A0A951QBD9</accession>
<reference evidence="1" key="1">
    <citation type="submission" date="2021-05" db="EMBL/GenBank/DDBJ databases">
        <authorList>
            <person name="Pietrasiak N."/>
            <person name="Ward R."/>
            <person name="Stajich J.E."/>
            <person name="Kurbessoian T."/>
        </authorList>
    </citation>
    <scope>NUCLEOTIDE SEQUENCE</scope>
    <source>
        <strain evidence="1">UHER 2000/2452</strain>
    </source>
</reference>
<dbReference type="Proteomes" id="UP000757435">
    <property type="component" value="Unassembled WGS sequence"/>
</dbReference>
<dbReference type="AlphaFoldDB" id="A0A951QBD9"/>
<protein>
    <submittedName>
        <fullName evidence="1">Uncharacterized protein</fullName>
    </submittedName>
</protein>
<sequence>MLKLGTTHLLKRFASPQLHLAELYHPEPCCPTCSLPWSGRSASGRGRFCLVCSTFTIQHPETLDSLELVHEFKDIMRAAYQEYENQHKTIGTAFIKPDLRVIFKNFDIVSDW</sequence>
<dbReference type="EMBL" id="JAHHHD010000012">
    <property type="protein sequence ID" value="MBW4659474.1"/>
    <property type="molecule type" value="Genomic_DNA"/>
</dbReference>
<evidence type="ECO:0000313" key="2">
    <source>
        <dbReference type="Proteomes" id="UP000757435"/>
    </source>
</evidence>
<organism evidence="1 2">
    <name type="scientific">Drouetiella hepatica Uher 2000/2452</name>
    <dbReference type="NCBI Taxonomy" id="904376"/>
    <lineage>
        <taxon>Bacteria</taxon>
        <taxon>Bacillati</taxon>
        <taxon>Cyanobacteriota</taxon>
        <taxon>Cyanophyceae</taxon>
        <taxon>Oculatellales</taxon>
        <taxon>Oculatellaceae</taxon>
        <taxon>Drouetiella</taxon>
    </lineage>
</organism>
<reference evidence="1" key="2">
    <citation type="journal article" date="2022" name="Microbiol. Resour. Announc.">
        <title>Metagenome Sequencing to Explore Phylogenomics of Terrestrial Cyanobacteria.</title>
        <authorList>
            <person name="Ward R.D."/>
            <person name="Stajich J.E."/>
            <person name="Johansen J.R."/>
            <person name="Huntemann M."/>
            <person name="Clum A."/>
            <person name="Foster B."/>
            <person name="Foster B."/>
            <person name="Roux S."/>
            <person name="Palaniappan K."/>
            <person name="Varghese N."/>
            <person name="Mukherjee S."/>
            <person name="Reddy T.B.K."/>
            <person name="Daum C."/>
            <person name="Copeland A."/>
            <person name="Chen I.A."/>
            <person name="Ivanova N.N."/>
            <person name="Kyrpides N.C."/>
            <person name="Shapiro N."/>
            <person name="Eloe-Fadrosh E.A."/>
            <person name="Pietrasiak N."/>
        </authorList>
    </citation>
    <scope>NUCLEOTIDE SEQUENCE</scope>
    <source>
        <strain evidence="1">UHER 2000/2452</strain>
    </source>
</reference>
<proteinExistence type="predicted"/>
<comment type="caution">
    <text evidence="1">The sequence shown here is derived from an EMBL/GenBank/DDBJ whole genome shotgun (WGS) entry which is preliminary data.</text>
</comment>